<evidence type="ECO:0000256" key="3">
    <source>
        <dbReference type="ARBA" id="ARBA00022679"/>
    </source>
</evidence>
<evidence type="ECO:0000256" key="4">
    <source>
        <dbReference type="ARBA" id="ARBA00022741"/>
    </source>
</evidence>
<feature type="region of interest" description="Disordered" evidence="7">
    <location>
        <begin position="294"/>
        <end position="317"/>
    </location>
</feature>
<evidence type="ECO:0000256" key="5">
    <source>
        <dbReference type="ARBA" id="ARBA00022777"/>
    </source>
</evidence>
<evidence type="ECO:0000259" key="8">
    <source>
        <dbReference type="PROSITE" id="PS50011"/>
    </source>
</evidence>
<dbReference type="PROSITE" id="PS00108">
    <property type="entry name" value="PROTEIN_KINASE_ST"/>
    <property type="match status" value="1"/>
</dbReference>
<evidence type="ECO:0000256" key="7">
    <source>
        <dbReference type="SAM" id="MobiDB-lite"/>
    </source>
</evidence>
<dbReference type="SMART" id="SM00220">
    <property type="entry name" value="S_TKc"/>
    <property type="match status" value="1"/>
</dbReference>
<comment type="caution">
    <text evidence="9">The sequence shown here is derived from an EMBL/GenBank/DDBJ whole genome shotgun (WGS) entry which is preliminary data.</text>
</comment>
<dbReference type="SUPFAM" id="SSF56112">
    <property type="entry name" value="Protein kinase-like (PK-like)"/>
    <property type="match status" value="1"/>
</dbReference>
<keyword evidence="4" id="KW-0547">Nucleotide-binding</keyword>
<sequence>MSEERILAGRYRLLERLGEGGAGTVWRARDEMLRRDVAVKRLRGGEAFAERAITEARAAARVSHPSIVMVHDVVTDDGQPWIVMDLAGGSSLDRVIDRQGALAPARVAAIGLSVLDALEAAHAHGLLHRDVKPANVLLGEDGTAMLSDFGIAVPMTGEASTASRAGSAGYTAPERLREEPAGPASDLWSLGATLYTAVEGRAPFHSDHPAAVAAAVLMREPPDPVRAGPALGSLLHGMLAKDPQRRPDAATIRQVLHDIVRADRVASGHSGGFSGPRPVMAGASAADRANPSVFEPTTAPVRRGLVTPPPPAAPRRRRGPLWAGAAVLAVALAAGAVVTFRTVTAGEPVPDRGRFAATPEACGLLTVEQARGLIGEIFDPRMTRVDECTWQDTKGTGNYRWLSVRAQAVPSQGGQGAGQTARMLFERRKKEAAATTGTDTEFGRQTWSPVRDVPGVGDEAFTQDYWRVGRSISRTICSTTLRVDNLIVEVVWTRAEDGGVTPGDQRTVRRAAELVAAGLGTSGKTVRTSGG</sequence>
<dbReference type="RefSeq" id="WP_203875176.1">
    <property type="nucleotide sequence ID" value="NZ_BOOK01000018.1"/>
</dbReference>
<feature type="domain" description="Protein kinase" evidence="8">
    <location>
        <begin position="11"/>
        <end position="260"/>
    </location>
</feature>
<dbReference type="Proteomes" id="UP000634476">
    <property type="component" value="Unassembled WGS sequence"/>
</dbReference>
<evidence type="ECO:0000313" key="9">
    <source>
        <dbReference type="EMBL" id="GII00767.1"/>
    </source>
</evidence>
<dbReference type="CDD" id="cd14014">
    <property type="entry name" value="STKc_PknB_like"/>
    <property type="match status" value="1"/>
</dbReference>
<dbReference type="GO" id="GO:0005524">
    <property type="term" value="F:ATP binding"/>
    <property type="evidence" value="ECO:0007669"/>
    <property type="project" value="UniProtKB-KW"/>
</dbReference>
<keyword evidence="10" id="KW-1185">Reference proteome</keyword>
<evidence type="ECO:0000256" key="1">
    <source>
        <dbReference type="ARBA" id="ARBA00012513"/>
    </source>
</evidence>
<dbReference type="AlphaFoldDB" id="A0A8J3SUK0"/>
<dbReference type="GO" id="GO:0004674">
    <property type="term" value="F:protein serine/threonine kinase activity"/>
    <property type="evidence" value="ECO:0007669"/>
    <property type="project" value="UniProtKB-KW"/>
</dbReference>
<dbReference type="EMBL" id="BOOK01000018">
    <property type="protein sequence ID" value="GII00767.1"/>
    <property type="molecule type" value="Genomic_DNA"/>
</dbReference>
<organism evidence="9 10">
    <name type="scientific">Planobispora takensis</name>
    <dbReference type="NCBI Taxonomy" id="1367882"/>
    <lineage>
        <taxon>Bacteria</taxon>
        <taxon>Bacillati</taxon>
        <taxon>Actinomycetota</taxon>
        <taxon>Actinomycetes</taxon>
        <taxon>Streptosporangiales</taxon>
        <taxon>Streptosporangiaceae</taxon>
        <taxon>Planobispora</taxon>
    </lineage>
</organism>
<protein>
    <recommendedName>
        <fullName evidence="1">non-specific serine/threonine protein kinase</fullName>
        <ecNumber evidence="1">2.7.11.1</ecNumber>
    </recommendedName>
</protein>
<dbReference type="PROSITE" id="PS50011">
    <property type="entry name" value="PROTEIN_KINASE_DOM"/>
    <property type="match status" value="1"/>
</dbReference>
<proteinExistence type="predicted"/>
<keyword evidence="5" id="KW-0418">Kinase</keyword>
<dbReference type="EC" id="2.7.11.1" evidence="1"/>
<evidence type="ECO:0000256" key="2">
    <source>
        <dbReference type="ARBA" id="ARBA00022527"/>
    </source>
</evidence>
<keyword evidence="2" id="KW-0723">Serine/threonine-protein kinase</keyword>
<gene>
    <name evidence="9" type="ORF">Pta02_27750</name>
</gene>
<dbReference type="Gene3D" id="1.10.510.10">
    <property type="entry name" value="Transferase(Phosphotransferase) domain 1"/>
    <property type="match status" value="1"/>
</dbReference>
<dbReference type="Pfam" id="PF00069">
    <property type="entry name" value="Pkinase"/>
    <property type="match status" value="1"/>
</dbReference>
<evidence type="ECO:0000313" key="10">
    <source>
        <dbReference type="Proteomes" id="UP000634476"/>
    </source>
</evidence>
<dbReference type="InterPro" id="IPR011009">
    <property type="entry name" value="Kinase-like_dom_sf"/>
</dbReference>
<name>A0A8J3SUK0_9ACTN</name>
<dbReference type="PANTHER" id="PTHR43289">
    <property type="entry name" value="MITOGEN-ACTIVATED PROTEIN KINASE KINASE KINASE 20-RELATED"/>
    <property type="match status" value="1"/>
</dbReference>
<keyword evidence="3" id="KW-0808">Transferase</keyword>
<dbReference type="Gene3D" id="3.30.200.20">
    <property type="entry name" value="Phosphorylase Kinase, domain 1"/>
    <property type="match status" value="1"/>
</dbReference>
<dbReference type="PANTHER" id="PTHR43289:SF6">
    <property type="entry name" value="SERINE_THREONINE-PROTEIN KINASE NEKL-3"/>
    <property type="match status" value="1"/>
</dbReference>
<dbReference type="InterPro" id="IPR008271">
    <property type="entry name" value="Ser/Thr_kinase_AS"/>
</dbReference>
<accession>A0A8J3SUK0</accession>
<keyword evidence="6" id="KW-0067">ATP-binding</keyword>
<evidence type="ECO:0000256" key="6">
    <source>
        <dbReference type="ARBA" id="ARBA00022840"/>
    </source>
</evidence>
<dbReference type="InterPro" id="IPR000719">
    <property type="entry name" value="Prot_kinase_dom"/>
</dbReference>
<reference evidence="9" key="1">
    <citation type="submission" date="2021-01" db="EMBL/GenBank/DDBJ databases">
        <title>Whole genome shotgun sequence of Planobispora takensis NBRC 109077.</title>
        <authorList>
            <person name="Komaki H."/>
            <person name="Tamura T."/>
        </authorList>
    </citation>
    <scope>NUCLEOTIDE SEQUENCE</scope>
    <source>
        <strain evidence="9">NBRC 109077</strain>
    </source>
</reference>